<reference evidence="2 3" key="1">
    <citation type="journal article" date="2016" name="Mol. Biol. Evol.">
        <title>Comparative Genomics of Early-Diverging Mushroom-Forming Fungi Provides Insights into the Origins of Lignocellulose Decay Capabilities.</title>
        <authorList>
            <person name="Nagy L.G."/>
            <person name="Riley R."/>
            <person name="Tritt A."/>
            <person name="Adam C."/>
            <person name="Daum C."/>
            <person name="Floudas D."/>
            <person name="Sun H."/>
            <person name="Yadav J.S."/>
            <person name="Pangilinan J."/>
            <person name="Larsson K.H."/>
            <person name="Matsuura K."/>
            <person name="Barry K."/>
            <person name="Labutti K."/>
            <person name="Kuo R."/>
            <person name="Ohm R.A."/>
            <person name="Bhattacharya S.S."/>
            <person name="Shirouzu T."/>
            <person name="Yoshinaga Y."/>
            <person name="Martin F.M."/>
            <person name="Grigoriev I.V."/>
            <person name="Hibbett D.S."/>
        </authorList>
    </citation>
    <scope>NUCLEOTIDE SEQUENCE [LARGE SCALE GENOMIC DNA]</scope>
    <source>
        <strain evidence="2 3">L-15889</strain>
    </source>
</reference>
<evidence type="ECO:0000313" key="3">
    <source>
        <dbReference type="Proteomes" id="UP000076727"/>
    </source>
</evidence>
<dbReference type="EMBL" id="KV429037">
    <property type="protein sequence ID" value="KZT73231.1"/>
    <property type="molecule type" value="Genomic_DNA"/>
</dbReference>
<evidence type="ECO:0000313" key="2">
    <source>
        <dbReference type="EMBL" id="KZT73231.1"/>
    </source>
</evidence>
<evidence type="ECO:0000256" key="1">
    <source>
        <dbReference type="SAM" id="Phobius"/>
    </source>
</evidence>
<feature type="transmembrane region" description="Helical" evidence="1">
    <location>
        <begin position="12"/>
        <end position="30"/>
    </location>
</feature>
<dbReference type="Proteomes" id="UP000076727">
    <property type="component" value="Unassembled WGS sequence"/>
</dbReference>
<dbReference type="OrthoDB" id="2798046at2759"/>
<keyword evidence="1" id="KW-0472">Membrane</keyword>
<keyword evidence="1" id="KW-0812">Transmembrane</keyword>
<keyword evidence="1" id="KW-1133">Transmembrane helix</keyword>
<dbReference type="AlphaFoldDB" id="A0A165TCF1"/>
<protein>
    <submittedName>
        <fullName evidence="2">Uncharacterized protein</fullName>
    </submittedName>
</protein>
<sequence length="347" mass="40236">MDGLLRFQAFLQFTSGIILTIFFVLTSWLADRPLRGHHLKIGRISISTLSLYDVHYTGALYDEKYTYTFTAPCIFVRLHLPTPSYPSWLVLTAHEILYKSTTCDASLTRMDVTFWLFPYLFKRTAGPWISAELDGFRLRVHHSNETPYWIKRLRQNLVGALLNGDIYRLDDVKATVQFAGADGSSPADHVDPPAPFLNRETDELRTTVSACQLHLHNSDGRIYTFRAVDAQLRRDWDTDRGSFVLVAEEGRWVRVHRPYQREWTPWWTQVFTSLGQFPFDFMRFINFPMSAVDLYIIRADVVFDQFRLRDAELITQGFVILREKTALFGVNWGDAIFDAFVKAVIMP</sequence>
<keyword evidence="3" id="KW-1185">Reference proteome</keyword>
<proteinExistence type="predicted"/>
<gene>
    <name evidence="2" type="ORF">DAEQUDRAFT_662511</name>
</gene>
<organism evidence="2 3">
    <name type="scientific">Daedalea quercina L-15889</name>
    <dbReference type="NCBI Taxonomy" id="1314783"/>
    <lineage>
        <taxon>Eukaryota</taxon>
        <taxon>Fungi</taxon>
        <taxon>Dikarya</taxon>
        <taxon>Basidiomycota</taxon>
        <taxon>Agaricomycotina</taxon>
        <taxon>Agaricomycetes</taxon>
        <taxon>Polyporales</taxon>
        <taxon>Fomitopsis</taxon>
    </lineage>
</organism>
<accession>A0A165TCF1</accession>
<name>A0A165TCF1_9APHY</name>